<feature type="transmembrane region" description="Helical" evidence="1">
    <location>
        <begin position="7"/>
        <end position="27"/>
    </location>
</feature>
<accession>A0A1H3YZQ2</accession>
<gene>
    <name evidence="2" type="ORF">SAMN05421743_10366</name>
</gene>
<keyword evidence="1" id="KW-1133">Transmembrane helix</keyword>
<dbReference type="AlphaFoldDB" id="A0A1H3YZQ2"/>
<dbReference type="Proteomes" id="UP000198584">
    <property type="component" value="Unassembled WGS sequence"/>
</dbReference>
<reference evidence="2 3" key="1">
    <citation type="submission" date="2016-10" db="EMBL/GenBank/DDBJ databases">
        <authorList>
            <person name="de Groot N.N."/>
        </authorList>
    </citation>
    <scope>NUCLEOTIDE SEQUENCE [LARGE SCALE GENOMIC DNA]</scope>
    <source>
        <strain evidence="2 3">CCM7597</strain>
    </source>
</reference>
<dbReference type="RefSeq" id="WP_093042859.1">
    <property type="nucleotide sequence ID" value="NZ_FNQR01000003.1"/>
</dbReference>
<sequence length="84" mass="9920">MSRRFTHIFNSLVGILLIIEGGLYIFMMNKDDTFHLQSIIVTFLLLLAWGMSYRKQLTQENSIPWLTVTLIIMIPMILPWLFFI</sequence>
<keyword evidence="1" id="KW-0812">Transmembrane</keyword>
<dbReference type="EMBL" id="FNQR01000003">
    <property type="protein sequence ID" value="SEA16572.1"/>
    <property type="molecule type" value="Genomic_DNA"/>
</dbReference>
<feature type="transmembrane region" description="Helical" evidence="1">
    <location>
        <begin position="33"/>
        <end position="51"/>
    </location>
</feature>
<proteinExistence type="predicted"/>
<organism evidence="2 3">
    <name type="scientific">Thalassobacillus cyri</name>
    <dbReference type="NCBI Taxonomy" id="571932"/>
    <lineage>
        <taxon>Bacteria</taxon>
        <taxon>Bacillati</taxon>
        <taxon>Bacillota</taxon>
        <taxon>Bacilli</taxon>
        <taxon>Bacillales</taxon>
        <taxon>Bacillaceae</taxon>
        <taxon>Thalassobacillus</taxon>
    </lineage>
</organism>
<evidence type="ECO:0000313" key="3">
    <source>
        <dbReference type="Proteomes" id="UP000198584"/>
    </source>
</evidence>
<name>A0A1H3YZQ2_9BACI</name>
<feature type="transmembrane region" description="Helical" evidence="1">
    <location>
        <begin position="63"/>
        <end position="83"/>
    </location>
</feature>
<keyword evidence="3" id="KW-1185">Reference proteome</keyword>
<keyword evidence="1" id="KW-0472">Membrane</keyword>
<evidence type="ECO:0000313" key="2">
    <source>
        <dbReference type="EMBL" id="SEA16572.1"/>
    </source>
</evidence>
<protein>
    <submittedName>
        <fullName evidence="2">Uncharacterized protein</fullName>
    </submittedName>
</protein>
<dbReference type="OrthoDB" id="2972847at2"/>
<evidence type="ECO:0000256" key="1">
    <source>
        <dbReference type="SAM" id="Phobius"/>
    </source>
</evidence>